<keyword evidence="4" id="KW-0732">Signal</keyword>
<gene>
    <name evidence="7" type="ORF">MCOR_55949</name>
</gene>
<evidence type="ECO:0000256" key="1">
    <source>
        <dbReference type="ARBA" id="ARBA00022723"/>
    </source>
</evidence>
<dbReference type="PRINTS" id="PR00092">
    <property type="entry name" value="TYROSINASE"/>
</dbReference>
<evidence type="ECO:0000256" key="2">
    <source>
        <dbReference type="ARBA" id="ARBA00023008"/>
    </source>
</evidence>
<feature type="region of interest" description="Disordered" evidence="3">
    <location>
        <begin position="322"/>
        <end position="343"/>
    </location>
</feature>
<evidence type="ECO:0000259" key="5">
    <source>
        <dbReference type="PROSITE" id="PS00497"/>
    </source>
</evidence>
<dbReference type="InterPro" id="IPR008922">
    <property type="entry name" value="Di-copper_centre_dom_sf"/>
</dbReference>
<sequence>MEMTTAVLNILILVLLSIQVYCKIYEINTPDALKNCFDQKRLNGNSSDPHWDSAHAYCIQKNNWHLLKTAWGNISIETENWVDELLRMSEHEIEGTRLKRQASRRRRRLRIRKEYRVLSDTERNNFHRAINMLKRDTSVRPNRYDALGLLHQRLVDDIHHGAAFLPFHRVLLVVCENALRQKIPGVTIPYWDSRLDKPLRDATRSIMWSNSFMGSCKGRVRNGPFRNWNTPAGPLVRNGGQIGDLFDYSTIRAILTRSRLHEIAEPNAVPPYDYEIRHGDVHQWVGGLMEPAETAGFDPIFYLHHSFVDYVWELFRRNQQRRGVNPTTDYPSDYGPASQAPRRPMRLGRLRNIHGMSSMYTSRIYSYEPAPTCSFTNTNCGSSYLRCITRSGTPRCVSVEIISRRQSRRRRSRRRRTRRRRTGRNSRSRRRGKRQALNETAIMDLDTFTDGYVGPTYTDQMISPVNDICPSTNPYNVIQNMYLMNGLSDTRVWVYVPVKIVYKRQPEQMQFDSFPVKRGQLDAFQDIYDPTGYSSLIDLFPVKPQPRTCGEMDSIFTKVAVHSDGLNYHGSYREFALLDARQPFDSSIMYMAVKSPQMGPTDVVLTAYGPCGNVCKPHCRDLIGGYKHCDGSIKITNRGPKGYGEDYGDAVRMLWSAPGPDHLPTINESDIFLHFVCD</sequence>
<dbReference type="OrthoDB" id="6132182at2759"/>
<dbReference type="InterPro" id="IPR050316">
    <property type="entry name" value="Tyrosinase/Hemocyanin"/>
</dbReference>
<dbReference type="PROSITE" id="PS00498">
    <property type="entry name" value="TYROSINASE_2"/>
    <property type="match status" value="1"/>
</dbReference>
<dbReference type="Gene3D" id="1.10.1280.10">
    <property type="entry name" value="Di-copper center containing domain from catechol oxidase"/>
    <property type="match status" value="1"/>
</dbReference>
<dbReference type="InterPro" id="IPR002227">
    <property type="entry name" value="Tyrosinase_Cu-bd"/>
</dbReference>
<keyword evidence="1" id="KW-0479">Metal-binding</keyword>
<dbReference type="PROSITE" id="PS00497">
    <property type="entry name" value="TYROSINASE_1"/>
    <property type="match status" value="1"/>
</dbReference>
<organism evidence="7 8">
    <name type="scientific">Mytilus coruscus</name>
    <name type="common">Sea mussel</name>
    <dbReference type="NCBI Taxonomy" id="42192"/>
    <lineage>
        <taxon>Eukaryota</taxon>
        <taxon>Metazoa</taxon>
        <taxon>Spiralia</taxon>
        <taxon>Lophotrochozoa</taxon>
        <taxon>Mollusca</taxon>
        <taxon>Bivalvia</taxon>
        <taxon>Autobranchia</taxon>
        <taxon>Pteriomorphia</taxon>
        <taxon>Mytilida</taxon>
        <taxon>Mytiloidea</taxon>
        <taxon>Mytilidae</taxon>
        <taxon>Mytilinae</taxon>
        <taxon>Mytilus</taxon>
    </lineage>
</organism>
<evidence type="ECO:0000256" key="3">
    <source>
        <dbReference type="SAM" id="MobiDB-lite"/>
    </source>
</evidence>
<evidence type="ECO:0000313" key="7">
    <source>
        <dbReference type="EMBL" id="CAC5423994.1"/>
    </source>
</evidence>
<dbReference type="PANTHER" id="PTHR11474:SF126">
    <property type="entry name" value="TYROSINASE-LIKE PROTEIN TYR-1-RELATED"/>
    <property type="match status" value="1"/>
</dbReference>
<protein>
    <recommendedName>
        <fullName evidence="5 6">Tyrosinase copper-binding domain-containing protein</fullName>
    </recommendedName>
</protein>
<keyword evidence="2" id="KW-0186">Copper</keyword>
<reference evidence="7 8" key="1">
    <citation type="submission" date="2020-06" db="EMBL/GenBank/DDBJ databases">
        <authorList>
            <person name="Li R."/>
            <person name="Bekaert M."/>
        </authorList>
    </citation>
    <scope>NUCLEOTIDE SEQUENCE [LARGE SCALE GENOMIC DNA]</scope>
    <source>
        <strain evidence="8">wild</strain>
    </source>
</reference>
<feature type="domain" description="Tyrosinase copper-binding" evidence="5">
    <location>
        <begin position="159"/>
        <end position="176"/>
    </location>
</feature>
<dbReference type="GO" id="GO:0016491">
    <property type="term" value="F:oxidoreductase activity"/>
    <property type="evidence" value="ECO:0007669"/>
    <property type="project" value="InterPro"/>
</dbReference>
<feature type="signal peptide" evidence="4">
    <location>
        <begin position="1"/>
        <end position="22"/>
    </location>
</feature>
<dbReference type="SUPFAM" id="SSF48056">
    <property type="entry name" value="Di-copper centre-containing domain"/>
    <property type="match status" value="1"/>
</dbReference>
<feature type="domain" description="Tyrosinase copper-binding" evidence="6">
    <location>
        <begin position="298"/>
        <end position="309"/>
    </location>
</feature>
<accession>A0A6J8ETS6</accession>
<proteinExistence type="predicted"/>
<dbReference type="EMBL" id="CACVKT020009955">
    <property type="protein sequence ID" value="CAC5423994.1"/>
    <property type="molecule type" value="Genomic_DNA"/>
</dbReference>
<feature type="chain" id="PRO_5026725984" description="Tyrosinase copper-binding domain-containing protein" evidence="4">
    <location>
        <begin position="23"/>
        <end position="678"/>
    </location>
</feature>
<dbReference type="GO" id="GO:0046872">
    <property type="term" value="F:metal ion binding"/>
    <property type="evidence" value="ECO:0007669"/>
    <property type="project" value="UniProtKB-KW"/>
</dbReference>
<evidence type="ECO:0000313" key="8">
    <source>
        <dbReference type="Proteomes" id="UP000507470"/>
    </source>
</evidence>
<dbReference type="AlphaFoldDB" id="A0A6J8ETS6"/>
<keyword evidence="8" id="KW-1185">Reference proteome</keyword>
<dbReference type="Pfam" id="PF00264">
    <property type="entry name" value="Tyrosinase"/>
    <property type="match status" value="1"/>
</dbReference>
<feature type="compositionally biased region" description="Basic residues" evidence="3">
    <location>
        <begin position="405"/>
        <end position="434"/>
    </location>
</feature>
<evidence type="ECO:0000256" key="4">
    <source>
        <dbReference type="SAM" id="SignalP"/>
    </source>
</evidence>
<feature type="region of interest" description="Disordered" evidence="3">
    <location>
        <begin position="404"/>
        <end position="436"/>
    </location>
</feature>
<dbReference type="Proteomes" id="UP000507470">
    <property type="component" value="Unassembled WGS sequence"/>
</dbReference>
<dbReference type="PANTHER" id="PTHR11474">
    <property type="entry name" value="TYROSINASE FAMILY MEMBER"/>
    <property type="match status" value="1"/>
</dbReference>
<evidence type="ECO:0000259" key="6">
    <source>
        <dbReference type="PROSITE" id="PS00498"/>
    </source>
</evidence>
<name>A0A6J8ETS6_MYTCO</name>